<dbReference type="InterPro" id="IPR050706">
    <property type="entry name" value="Cyclic-di-GMP_PDE-like"/>
</dbReference>
<dbReference type="PANTHER" id="PTHR33121">
    <property type="entry name" value="CYCLIC DI-GMP PHOSPHODIESTERASE PDEF"/>
    <property type="match status" value="1"/>
</dbReference>
<name>A0A7W9Y9S1_9HYPH</name>
<dbReference type="CDD" id="cd01948">
    <property type="entry name" value="EAL"/>
    <property type="match status" value="1"/>
</dbReference>
<dbReference type="EMBL" id="JACHEG010000006">
    <property type="protein sequence ID" value="MBB6164600.1"/>
    <property type="molecule type" value="Genomic_DNA"/>
</dbReference>
<dbReference type="InterPro" id="IPR035919">
    <property type="entry name" value="EAL_sf"/>
</dbReference>
<protein>
    <submittedName>
        <fullName evidence="2">EAL domain-containing protein (Putative c-di-GMP-specific phosphodiesterase class I)</fullName>
    </submittedName>
</protein>
<keyword evidence="3" id="KW-1185">Reference proteome</keyword>
<dbReference type="Gene3D" id="3.20.20.450">
    <property type="entry name" value="EAL domain"/>
    <property type="match status" value="1"/>
</dbReference>
<dbReference type="InterPro" id="IPR001633">
    <property type="entry name" value="EAL_dom"/>
</dbReference>
<dbReference type="PROSITE" id="PS50883">
    <property type="entry name" value="EAL"/>
    <property type="match status" value="1"/>
</dbReference>
<dbReference type="PANTHER" id="PTHR33121:SF15">
    <property type="entry name" value="BLUE LIGHT- AND TEMPERATURE-REGULATED ANTIREPRESSOR BLUF"/>
    <property type="match status" value="1"/>
</dbReference>
<comment type="caution">
    <text evidence="2">The sequence shown here is derived from an EMBL/GenBank/DDBJ whole genome shotgun (WGS) entry which is preliminary data.</text>
</comment>
<feature type="domain" description="EAL" evidence="1">
    <location>
        <begin position="23"/>
        <end position="272"/>
    </location>
</feature>
<dbReference type="SMART" id="SM00052">
    <property type="entry name" value="EAL"/>
    <property type="match status" value="1"/>
</dbReference>
<sequence length="277" mass="30436">MRCNETLIACSLVSPLNGDPSIMPLKCNGCRDGADFELPFSMAFQPIVDIRSGDVFAHEALVRGPNGEGAGSVLAQVSDTNRYAFDQQCRVKAIQLASELYDRGTDVRLSINFMPNAVYEPRACIRLTLATAMKTGFPVDRIIFEFTEDERLDATHVLNILRTYRDMGFQTAIDDFGAGHSGLGLLTHFQPDIVKLDMDLIRAIDTDRVRRTIVKHTLAMLDDLAITPICEGVETVDELAALHDLGVVLVQGYVLAKPSFEKLTVPVVAEALHTRAA</sequence>
<dbReference type="SUPFAM" id="SSF141868">
    <property type="entry name" value="EAL domain-like"/>
    <property type="match status" value="1"/>
</dbReference>
<dbReference type="GO" id="GO:0071111">
    <property type="term" value="F:cyclic-guanylate-specific phosphodiesterase activity"/>
    <property type="evidence" value="ECO:0007669"/>
    <property type="project" value="InterPro"/>
</dbReference>
<dbReference type="Proteomes" id="UP000547879">
    <property type="component" value="Unassembled WGS sequence"/>
</dbReference>
<evidence type="ECO:0000259" key="1">
    <source>
        <dbReference type="PROSITE" id="PS50883"/>
    </source>
</evidence>
<dbReference type="Pfam" id="PF00563">
    <property type="entry name" value="EAL"/>
    <property type="match status" value="1"/>
</dbReference>
<proteinExistence type="predicted"/>
<evidence type="ECO:0000313" key="3">
    <source>
        <dbReference type="Proteomes" id="UP000547879"/>
    </source>
</evidence>
<organism evidence="2 3">
    <name type="scientific">Rhizobium wenxiniae</name>
    <dbReference type="NCBI Taxonomy" id="1737357"/>
    <lineage>
        <taxon>Bacteria</taxon>
        <taxon>Pseudomonadati</taxon>
        <taxon>Pseudomonadota</taxon>
        <taxon>Alphaproteobacteria</taxon>
        <taxon>Hyphomicrobiales</taxon>
        <taxon>Rhizobiaceae</taxon>
        <taxon>Rhizobium/Agrobacterium group</taxon>
        <taxon>Rhizobium</taxon>
    </lineage>
</organism>
<dbReference type="AlphaFoldDB" id="A0A7W9Y9S1"/>
<evidence type="ECO:0000313" key="2">
    <source>
        <dbReference type="EMBL" id="MBB6164600.1"/>
    </source>
</evidence>
<reference evidence="2 3" key="1">
    <citation type="submission" date="2020-08" db="EMBL/GenBank/DDBJ databases">
        <title>Genomic Encyclopedia of Type Strains, Phase IV (KMG-IV): sequencing the most valuable type-strain genomes for metagenomic binning, comparative biology and taxonomic classification.</title>
        <authorList>
            <person name="Goeker M."/>
        </authorList>
    </citation>
    <scope>NUCLEOTIDE SEQUENCE [LARGE SCALE GENOMIC DNA]</scope>
    <source>
        <strain evidence="2 3">DSM 100734</strain>
    </source>
</reference>
<gene>
    <name evidence="2" type="ORF">HNQ72_004445</name>
</gene>
<accession>A0A7W9Y9S1</accession>